<keyword evidence="2" id="KW-1133">Transmembrane helix</keyword>
<evidence type="ECO:0000313" key="3">
    <source>
        <dbReference type="EMBL" id="MDI1486094.1"/>
    </source>
</evidence>
<feature type="compositionally biased region" description="Basic and acidic residues" evidence="1">
    <location>
        <begin position="149"/>
        <end position="159"/>
    </location>
</feature>
<organism evidence="3 4">
    <name type="scientific">Ramalina farinacea</name>
    <dbReference type="NCBI Taxonomy" id="258253"/>
    <lineage>
        <taxon>Eukaryota</taxon>
        <taxon>Fungi</taxon>
        <taxon>Dikarya</taxon>
        <taxon>Ascomycota</taxon>
        <taxon>Pezizomycotina</taxon>
        <taxon>Lecanoromycetes</taxon>
        <taxon>OSLEUM clade</taxon>
        <taxon>Lecanoromycetidae</taxon>
        <taxon>Lecanorales</taxon>
        <taxon>Lecanorineae</taxon>
        <taxon>Ramalinaceae</taxon>
        <taxon>Ramalina</taxon>
    </lineage>
</organism>
<keyword evidence="2" id="KW-0812">Transmembrane</keyword>
<evidence type="ECO:0000256" key="1">
    <source>
        <dbReference type="SAM" id="MobiDB-lite"/>
    </source>
</evidence>
<keyword evidence="2" id="KW-0472">Membrane</keyword>
<accession>A0AA43QIR5</accession>
<proteinExistence type="predicted"/>
<protein>
    <submittedName>
        <fullName evidence="3">Uncharacterized protein</fullName>
    </submittedName>
</protein>
<evidence type="ECO:0000313" key="4">
    <source>
        <dbReference type="Proteomes" id="UP001161017"/>
    </source>
</evidence>
<evidence type="ECO:0000256" key="2">
    <source>
        <dbReference type="SAM" id="Phobius"/>
    </source>
</evidence>
<comment type="caution">
    <text evidence="3">The sequence shown here is derived from an EMBL/GenBank/DDBJ whole genome shotgun (WGS) entry which is preliminary data.</text>
</comment>
<name>A0AA43QIR5_9LECA</name>
<dbReference type="AlphaFoldDB" id="A0AA43QIR5"/>
<dbReference type="EMBL" id="JAPUFD010000002">
    <property type="protein sequence ID" value="MDI1486094.1"/>
    <property type="molecule type" value="Genomic_DNA"/>
</dbReference>
<reference evidence="3" key="1">
    <citation type="journal article" date="2023" name="Genome Biol. Evol.">
        <title>First Whole Genome Sequence and Flow Cytometry Genome Size Data for the Lichen-Forming Fungus Ramalina farinacea (Ascomycota).</title>
        <authorList>
            <person name="Llewellyn T."/>
            <person name="Mian S."/>
            <person name="Hill R."/>
            <person name="Leitch I.J."/>
            <person name="Gaya E."/>
        </authorList>
    </citation>
    <scope>NUCLEOTIDE SEQUENCE</scope>
    <source>
        <strain evidence="3">LIQ254RAFAR</strain>
    </source>
</reference>
<gene>
    <name evidence="3" type="ORF">OHK93_004284</name>
</gene>
<feature type="transmembrane region" description="Helical" evidence="2">
    <location>
        <begin position="20"/>
        <end position="42"/>
    </location>
</feature>
<feature type="region of interest" description="Disordered" evidence="1">
    <location>
        <begin position="139"/>
        <end position="222"/>
    </location>
</feature>
<dbReference type="Proteomes" id="UP001161017">
    <property type="component" value="Unassembled WGS sequence"/>
</dbReference>
<sequence>MSPNTTLFQAFPSPQANGTTIDLLVIIVFGIASTAVSAFIICNGHRTWRLHRNRVHDGRFLRLARPELPKPLPEFEAELEFPEEHELINVSTTDAEIEIAEEHELGSVSTTNAEIAIPEAHELGNVSTTDAEIVIPKEHELGSVSTNKAESEIPEEHELGSVSTTDAGSHINDVPPIREGPQPSRPLAPMPSGGRMNHVELTGGGSTDHVELSGGKNEGAWT</sequence>
<keyword evidence="4" id="KW-1185">Reference proteome</keyword>